<dbReference type="Pfam" id="PF18181">
    <property type="entry name" value="SLATT_1"/>
    <property type="match status" value="1"/>
</dbReference>
<dbReference type="EMBL" id="JAVREJ010000007">
    <property type="protein sequence ID" value="MDT0350433.1"/>
    <property type="molecule type" value="Genomic_DNA"/>
</dbReference>
<proteinExistence type="predicted"/>
<evidence type="ECO:0000256" key="1">
    <source>
        <dbReference type="SAM" id="MobiDB-lite"/>
    </source>
</evidence>
<evidence type="ECO:0000259" key="3">
    <source>
        <dbReference type="Pfam" id="PF18181"/>
    </source>
</evidence>
<comment type="caution">
    <text evidence="4">The sequence shown here is derived from an EMBL/GenBank/DDBJ whole genome shotgun (WGS) entry which is preliminary data.</text>
</comment>
<keyword evidence="2" id="KW-0812">Transmembrane</keyword>
<reference evidence="5" key="1">
    <citation type="submission" date="2023-07" db="EMBL/GenBank/DDBJ databases">
        <title>30 novel species of actinomycetes from the DSMZ collection.</title>
        <authorList>
            <person name="Nouioui I."/>
        </authorList>
    </citation>
    <scope>NUCLEOTIDE SEQUENCE [LARGE SCALE GENOMIC DNA]</scope>
    <source>
        <strain evidence="5">DSM 45834</strain>
    </source>
</reference>
<protein>
    <submittedName>
        <fullName evidence="4">SLATT domain-containing protein</fullName>
    </submittedName>
</protein>
<feature type="transmembrane region" description="Helical" evidence="2">
    <location>
        <begin position="77"/>
        <end position="100"/>
    </location>
</feature>
<organism evidence="4 5">
    <name type="scientific">Pseudonocardia charpentierae</name>
    <dbReference type="NCBI Taxonomy" id="3075545"/>
    <lineage>
        <taxon>Bacteria</taxon>
        <taxon>Bacillati</taxon>
        <taxon>Actinomycetota</taxon>
        <taxon>Actinomycetes</taxon>
        <taxon>Pseudonocardiales</taxon>
        <taxon>Pseudonocardiaceae</taxon>
        <taxon>Pseudonocardia</taxon>
    </lineage>
</organism>
<evidence type="ECO:0000313" key="4">
    <source>
        <dbReference type="EMBL" id="MDT0350433.1"/>
    </source>
</evidence>
<keyword evidence="2" id="KW-0472">Membrane</keyword>
<accession>A0ABU2N907</accession>
<feature type="domain" description="SMODS and SLOG-associating 2TM effector" evidence="3">
    <location>
        <begin position="24"/>
        <end position="150"/>
    </location>
</feature>
<evidence type="ECO:0000256" key="2">
    <source>
        <dbReference type="SAM" id="Phobius"/>
    </source>
</evidence>
<sequence>MTDAPVDRQAEAAADRARAFHRLYLRLRIDDQLRFYRARRTEYASAHRQAVILRTALLLGAAAAGVITQSTNGTARAAWAVAGALLAALAAAVTAFETLVGFPQLEKIYGDAARNLEEAKVDWEDVDPERVPVQEVERVEDVFRSERGQWGQLVVKSAAPAPPAPPVAPKDPSAAK</sequence>
<feature type="region of interest" description="Disordered" evidence="1">
    <location>
        <begin position="154"/>
        <end position="176"/>
    </location>
</feature>
<feature type="compositionally biased region" description="Pro residues" evidence="1">
    <location>
        <begin position="160"/>
        <end position="169"/>
    </location>
</feature>
<dbReference type="InterPro" id="IPR040884">
    <property type="entry name" value="SLATT_1"/>
</dbReference>
<dbReference type="NCBIfam" id="NF033634">
    <property type="entry name" value="SLATT_1"/>
    <property type="match status" value="1"/>
</dbReference>
<dbReference type="Proteomes" id="UP001183202">
    <property type="component" value="Unassembled WGS sequence"/>
</dbReference>
<name>A0ABU2N907_9PSEU</name>
<keyword evidence="5" id="KW-1185">Reference proteome</keyword>
<feature type="transmembrane region" description="Helical" evidence="2">
    <location>
        <begin position="51"/>
        <end position="71"/>
    </location>
</feature>
<evidence type="ECO:0000313" key="5">
    <source>
        <dbReference type="Proteomes" id="UP001183202"/>
    </source>
</evidence>
<keyword evidence="2" id="KW-1133">Transmembrane helix</keyword>
<gene>
    <name evidence="4" type="ORF">RM445_12945</name>
</gene>
<dbReference type="RefSeq" id="WP_311556467.1">
    <property type="nucleotide sequence ID" value="NZ_JAVREJ010000007.1"/>
</dbReference>